<dbReference type="PROSITE" id="PS00125">
    <property type="entry name" value="SER_THR_PHOSPHATASE"/>
    <property type="match status" value="1"/>
</dbReference>
<dbReference type="VEuPathDB" id="TrichDB:TVAG_014090"/>
<dbReference type="KEGG" id="tva:5467194"/>
<evidence type="ECO:0000256" key="5">
    <source>
        <dbReference type="ARBA" id="ARBA00023211"/>
    </source>
</evidence>
<feature type="region of interest" description="Disordered" evidence="9">
    <location>
        <begin position="334"/>
        <end position="371"/>
    </location>
</feature>
<dbReference type="GO" id="GO:0005634">
    <property type="term" value="C:nucleus"/>
    <property type="evidence" value="ECO:0000318"/>
    <property type="project" value="GO_Central"/>
</dbReference>
<dbReference type="InterPro" id="IPR050341">
    <property type="entry name" value="PP1_catalytic_subunit"/>
</dbReference>
<evidence type="ECO:0000256" key="2">
    <source>
        <dbReference type="ARBA" id="ARBA00022723"/>
    </source>
</evidence>
<dbReference type="eggNOG" id="KOG0374">
    <property type="taxonomic scope" value="Eukaryota"/>
</dbReference>
<evidence type="ECO:0000256" key="9">
    <source>
        <dbReference type="SAM" id="MobiDB-lite"/>
    </source>
</evidence>
<dbReference type="SMR" id="A2DDG3"/>
<evidence type="ECO:0000256" key="3">
    <source>
        <dbReference type="ARBA" id="ARBA00022801"/>
    </source>
</evidence>
<comment type="catalytic activity">
    <reaction evidence="6">
        <text>O-phospho-L-seryl-[protein] + H2O = L-seryl-[protein] + phosphate</text>
        <dbReference type="Rhea" id="RHEA:20629"/>
        <dbReference type="Rhea" id="RHEA-COMP:9863"/>
        <dbReference type="Rhea" id="RHEA-COMP:11604"/>
        <dbReference type="ChEBI" id="CHEBI:15377"/>
        <dbReference type="ChEBI" id="CHEBI:29999"/>
        <dbReference type="ChEBI" id="CHEBI:43474"/>
        <dbReference type="ChEBI" id="CHEBI:83421"/>
        <dbReference type="EC" id="3.1.3.16"/>
    </reaction>
</comment>
<dbReference type="EMBL" id="DS113189">
    <property type="protein sequence ID" value="EAY21642.1"/>
    <property type="molecule type" value="Genomic_DNA"/>
</dbReference>
<protein>
    <recommendedName>
        <fullName evidence="8">Serine/threonine-protein phosphatase</fullName>
        <ecNumber evidence="8">3.1.3.16</ecNumber>
    </recommendedName>
</protein>
<dbReference type="PANTHER" id="PTHR11668:SF300">
    <property type="entry name" value="SERINE_THREONINE-PROTEIN PHOSPHATASE"/>
    <property type="match status" value="1"/>
</dbReference>
<name>A2DDG3_TRIV3</name>
<dbReference type="AlphaFoldDB" id="A2DDG3"/>
<organism evidence="11 12">
    <name type="scientific">Trichomonas vaginalis (strain ATCC PRA-98 / G3)</name>
    <dbReference type="NCBI Taxonomy" id="412133"/>
    <lineage>
        <taxon>Eukaryota</taxon>
        <taxon>Metamonada</taxon>
        <taxon>Parabasalia</taxon>
        <taxon>Trichomonadida</taxon>
        <taxon>Trichomonadidae</taxon>
        <taxon>Trichomonas</taxon>
    </lineage>
</organism>
<dbReference type="VEuPathDB" id="TrichDB:TVAGG3_0986180"/>
<keyword evidence="5" id="KW-0464">Manganese</keyword>
<evidence type="ECO:0000256" key="1">
    <source>
        <dbReference type="ARBA" id="ARBA00001936"/>
    </source>
</evidence>
<dbReference type="RefSeq" id="XP_001582628.1">
    <property type="nucleotide sequence ID" value="XM_001582578.1"/>
</dbReference>
<dbReference type="SMART" id="SM00156">
    <property type="entry name" value="PP2Ac"/>
    <property type="match status" value="1"/>
</dbReference>
<dbReference type="FunFam" id="3.60.21.10:FF:000069">
    <property type="entry name" value="Serine/threonine-protein phosphatase"/>
    <property type="match status" value="1"/>
</dbReference>
<dbReference type="GO" id="GO:0046872">
    <property type="term" value="F:metal ion binding"/>
    <property type="evidence" value="ECO:0007669"/>
    <property type="project" value="UniProtKB-KW"/>
</dbReference>
<dbReference type="InterPro" id="IPR006186">
    <property type="entry name" value="Ser/Thr-sp_prot-phosphatase"/>
</dbReference>
<feature type="domain" description="Serine/threonine specific protein phosphatases" evidence="10">
    <location>
        <begin position="123"/>
        <end position="128"/>
    </location>
</feature>
<dbReference type="InterPro" id="IPR029052">
    <property type="entry name" value="Metallo-depent_PP-like"/>
</dbReference>
<reference evidence="11" key="2">
    <citation type="journal article" date="2007" name="Science">
        <title>Draft genome sequence of the sexually transmitted pathogen Trichomonas vaginalis.</title>
        <authorList>
            <person name="Carlton J.M."/>
            <person name="Hirt R.P."/>
            <person name="Silva J.C."/>
            <person name="Delcher A.L."/>
            <person name="Schatz M."/>
            <person name="Zhao Q."/>
            <person name="Wortman J.R."/>
            <person name="Bidwell S.L."/>
            <person name="Alsmark U.C.M."/>
            <person name="Besteiro S."/>
            <person name="Sicheritz-Ponten T."/>
            <person name="Noel C.J."/>
            <person name="Dacks J.B."/>
            <person name="Foster P.G."/>
            <person name="Simillion C."/>
            <person name="Van de Peer Y."/>
            <person name="Miranda-Saavedra D."/>
            <person name="Barton G.J."/>
            <person name="Westrop G.D."/>
            <person name="Mueller S."/>
            <person name="Dessi D."/>
            <person name="Fiori P.L."/>
            <person name="Ren Q."/>
            <person name="Paulsen I."/>
            <person name="Zhang H."/>
            <person name="Bastida-Corcuera F.D."/>
            <person name="Simoes-Barbosa A."/>
            <person name="Brown M.T."/>
            <person name="Hayes R.D."/>
            <person name="Mukherjee M."/>
            <person name="Okumura C.Y."/>
            <person name="Schneider R."/>
            <person name="Smith A.J."/>
            <person name="Vanacova S."/>
            <person name="Villalvazo M."/>
            <person name="Haas B.J."/>
            <person name="Pertea M."/>
            <person name="Feldblyum T.V."/>
            <person name="Utterback T.R."/>
            <person name="Shu C.L."/>
            <person name="Osoegawa K."/>
            <person name="de Jong P.J."/>
            <person name="Hrdy I."/>
            <person name="Horvathova L."/>
            <person name="Zubacova Z."/>
            <person name="Dolezal P."/>
            <person name="Malik S.B."/>
            <person name="Logsdon J.M. Jr."/>
            <person name="Henze K."/>
            <person name="Gupta A."/>
            <person name="Wang C.C."/>
            <person name="Dunne R.L."/>
            <person name="Upcroft J.A."/>
            <person name="Upcroft P."/>
            <person name="White O."/>
            <person name="Salzberg S.L."/>
            <person name="Tang P."/>
            <person name="Chiu C.-H."/>
            <person name="Lee Y.-S."/>
            <person name="Embley T.M."/>
            <person name="Coombs G.H."/>
            <person name="Mottram J.C."/>
            <person name="Tachezy J."/>
            <person name="Fraser-Liggett C.M."/>
            <person name="Johnson P.J."/>
        </authorList>
    </citation>
    <scope>NUCLEOTIDE SEQUENCE [LARGE SCALE GENOMIC DNA]</scope>
    <source>
        <strain evidence="11">G3</strain>
    </source>
</reference>
<evidence type="ECO:0000313" key="11">
    <source>
        <dbReference type="EMBL" id="EAY21642.1"/>
    </source>
</evidence>
<dbReference type="PRINTS" id="PR00114">
    <property type="entry name" value="STPHPHTASE"/>
</dbReference>
<gene>
    <name evidence="11" type="ORF">TVAG_014090</name>
</gene>
<dbReference type="InParanoid" id="A2DDG3"/>
<evidence type="ECO:0000256" key="7">
    <source>
        <dbReference type="ARBA" id="ARBA00048336"/>
    </source>
</evidence>
<dbReference type="SUPFAM" id="SSF56300">
    <property type="entry name" value="Metallo-dependent phosphatases"/>
    <property type="match status" value="1"/>
</dbReference>
<evidence type="ECO:0000256" key="4">
    <source>
        <dbReference type="ARBA" id="ARBA00022912"/>
    </source>
</evidence>
<evidence type="ECO:0000256" key="6">
    <source>
        <dbReference type="ARBA" id="ARBA00047761"/>
    </source>
</evidence>
<keyword evidence="4" id="KW-0904">Protein phosphatase</keyword>
<dbReference type="EC" id="3.1.3.16" evidence="8"/>
<dbReference type="PANTHER" id="PTHR11668">
    <property type="entry name" value="SERINE/THREONINE PROTEIN PHOSPHATASE"/>
    <property type="match status" value="1"/>
</dbReference>
<keyword evidence="2" id="KW-0479">Metal-binding</keyword>
<evidence type="ECO:0000259" key="10">
    <source>
        <dbReference type="PROSITE" id="PS00125"/>
    </source>
</evidence>
<dbReference type="Gene3D" id="3.60.21.10">
    <property type="match status" value="1"/>
</dbReference>
<keyword evidence="12" id="KW-1185">Reference proteome</keyword>
<evidence type="ECO:0000313" key="12">
    <source>
        <dbReference type="Proteomes" id="UP000001542"/>
    </source>
</evidence>
<dbReference type="GO" id="GO:0004722">
    <property type="term" value="F:protein serine/threonine phosphatase activity"/>
    <property type="evidence" value="ECO:0000318"/>
    <property type="project" value="GO_Central"/>
</dbReference>
<proteinExistence type="inferred from homology"/>
<reference evidence="11" key="1">
    <citation type="submission" date="2006-10" db="EMBL/GenBank/DDBJ databases">
        <authorList>
            <person name="Amadeo P."/>
            <person name="Zhao Q."/>
            <person name="Wortman J."/>
            <person name="Fraser-Liggett C."/>
            <person name="Carlton J."/>
        </authorList>
    </citation>
    <scope>NUCLEOTIDE SEQUENCE</scope>
    <source>
        <strain evidence="11">G3</strain>
    </source>
</reference>
<accession>A2DDG3</accession>
<comment type="similarity">
    <text evidence="8">Belongs to the PPP phosphatase family.</text>
</comment>
<dbReference type="Proteomes" id="UP000001542">
    <property type="component" value="Unassembled WGS sequence"/>
</dbReference>
<dbReference type="InterPro" id="IPR004843">
    <property type="entry name" value="Calcineurin-like_PHP"/>
</dbReference>
<dbReference type="Pfam" id="PF00149">
    <property type="entry name" value="Metallophos"/>
    <property type="match status" value="1"/>
</dbReference>
<dbReference type="STRING" id="5722.A2DDG3"/>
<evidence type="ECO:0000256" key="8">
    <source>
        <dbReference type="RuleBase" id="RU004273"/>
    </source>
</evidence>
<comment type="catalytic activity">
    <reaction evidence="7 8">
        <text>O-phospho-L-threonyl-[protein] + H2O = L-threonyl-[protein] + phosphate</text>
        <dbReference type="Rhea" id="RHEA:47004"/>
        <dbReference type="Rhea" id="RHEA-COMP:11060"/>
        <dbReference type="Rhea" id="RHEA-COMP:11605"/>
        <dbReference type="ChEBI" id="CHEBI:15377"/>
        <dbReference type="ChEBI" id="CHEBI:30013"/>
        <dbReference type="ChEBI" id="CHEBI:43474"/>
        <dbReference type="ChEBI" id="CHEBI:61977"/>
        <dbReference type="EC" id="3.1.3.16"/>
    </reaction>
</comment>
<feature type="compositionally biased region" description="Acidic residues" evidence="9">
    <location>
        <begin position="342"/>
        <end position="371"/>
    </location>
</feature>
<dbReference type="GO" id="GO:0005737">
    <property type="term" value="C:cytoplasm"/>
    <property type="evidence" value="ECO:0000318"/>
    <property type="project" value="GO_Central"/>
</dbReference>
<comment type="cofactor">
    <cofactor evidence="1">
        <name>Mn(2+)</name>
        <dbReference type="ChEBI" id="CHEBI:29035"/>
    </cofactor>
</comment>
<keyword evidence="3 8" id="KW-0378">Hydrolase</keyword>
<sequence length="371" mass="42748">MNTTLLDSFIVSVISSRANAMCRKGSIYQMKFDKYFVTDLLDNVSVVLDKEPSLLYLPSDIVVVGDIHGNIDDLIRFFTTCGYPPQTKYLFLGDYVDRGANAVEVVLLLFALKLKYPDSIYLLRGNHECESLTTAYGFRTEASNRVDKETYFLFTNTFQYLPYAAVINKEIFCVHGGISQFIHYIDEIQDLKKSLKIPSAGPIADLLWSDPRDRVEEYHPSDRKVGYFYGWKAVNNFMKDNKLKLIVRSHEACDDGYKWAFKNVASAKGKCLTIFSNSDYSQDSNSACVLKIDKDNNYEIIHFERHHCGPLAYPTWLPQNNTEQVAFRMIKKSKDDNGSYESFDDFFDEFYNSNDDDDDNNKEEDDENEEI</sequence>